<organism evidence="8 9">
    <name type="scientific">Candidatus Enterococcus murrayae</name>
    <dbReference type="NCBI Taxonomy" id="2815321"/>
    <lineage>
        <taxon>Bacteria</taxon>
        <taxon>Bacillati</taxon>
        <taxon>Bacillota</taxon>
        <taxon>Bacilli</taxon>
        <taxon>Lactobacillales</taxon>
        <taxon>Enterococcaceae</taxon>
        <taxon>Enterococcus</taxon>
    </lineage>
</organism>
<dbReference type="NCBIfam" id="TIGR01167">
    <property type="entry name" value="LPXTG_anchor"/>
    <property type="match status" value="1"/>
</dbReference>
<evidence type="ECO:0000256" key="4">
    <source>
        <dbReference type="ARBA" id="ARBA00023088"/>
    </source>
</evidence>
<keyword evidence="6" id="KW-1133">Transmembrane helix</keyword>
<protein>
    <submittedName>
        <fullName evidence="8">LPXTG cell wall anchor domain-containing protein</fullName>
    </submittedName>
</protein>
<evidence type="ECO:0000256" key="2">
    <source>
        <dbReference type="ARBA" id="ARBA00022525"/>
    </source>
</evidence>
<name>A0ABS3HCF2_9ENTE</name>
<evidence type="ECO:0000256" key="1">
    <source>
        <dbReference type="ARBA" id="ARBA00022512"/>
    </source>
</evidence>
<keyword evidence="6" id="KW-0472">Membrane</keyword>
<dbReference type="InterPro" id="IPR019931">
    <property type="entry name" value="LPXTG_anchor"/>
</dbReference>
<accession>A0ABS3HCF2</accession>
<evidence type="ECO:0000256" key="3">
    <source>
        <dbReference type="ARBA" id="ARBA00022729"/>
    </source>
</evidence>
<keyword evidence="4" id="KW-0572">Peptidoglycan-anchor</keyword>
<feature type="domain" description="Gram-positive cocci surface proteins LPxTG" evidence="7">
    <location>
        <begin position="41"/>
        <end position="71"/>
    </location>
</feature>
<feature type="region of interest" description="Disordered" evidence="5">
    <location>
        <begin position="1"/>
        <end position="30"/>
    </location>
</feature>
<dbReference type="Pfam" id="PF00746">
    <property type="entry name" value="Gram_pos_anchor"/>
    <property type="match status" value="1"/>
</dbReference>
<gene>
    <name evidence="8" type="ORF">JZO85_02490</name>
</gene>
<keyword evidence="2" id="KW-0964">Secreted</keyword>
<proteinExistence type="predicted"/>
<dbReference type="RefSeq" id="WP_207106922.1">
    <property type="nucleotide sequence ID" value="NZ_JAFLVR010000004.1"/>
</dbReference>
<evidence type="ECO:0000313" key="9">
    <source>
        <dbReference type="Proteomes" id="UP000664495"/>
    </source>
</evidence>
<evidence type="ECO:0000313" key="8">
    <source>
        <dbReference type="EMBL" id="MBO0451119.1"/>
    </source>
</evidence>
<keyword evidence="9" id="KW-1185">Reference proteome</keyword>
<feature type="transmembrane region" description="Helical" evidence="6">
    <location>
        <begin position="49"/>
        <end position="66"/>
    </location>
</feature>
<comment type="caution">
    <text evidence="8">The sequence shown here is derived from an EMBL/GenBank/DDBJ whole genome shotgun (WGS) entry which is preliminary data.</text>
</comment>
<reference evidence="8 9" key="1">
    <citation type="submission" date="2021-03" db="EMBL/GenBank/DDBJ databases">
        <title>Enterococcal diversity collection.</title>
        <authorList>
            <person name="Gilmore M.S."/>
            <person name="Schwartzman J."/>
            <person name="Van Tyne D."/>
            <person name="Martin M."/>
            <person name="Earl A.M."/>
            <person name="Manson A.L."/>
            <person name="Straub T."/>
            <person name="Salamzade R."/>
            <person name="Saavedra J."/>
            <person name="Lebreton F."/>
            <person name="Prichula J."/>
            <person name="Schaufler K."/>
            <person name="Gaca A."/>
            <person name="Sgardioli B."/>
            <person name="Wagenaar J."/>
            <person name="Strong T."/>
        </authorList>
    </citation>
    <scope>NUCLEOTIDE SEQUENCE [LARGE SCALE GENOMIC DNA]</scope>
    <source>
        <strain evidence="8 9">MJM16</strain>
    </source>
</reference>
<evidence type="ECO:0000256" key="6">
    <source>
        <dbReference type="SAM" id="Phobius"/>
    </source>
</evidence>
<keyword evidence="3" id="KW-0732">Signal</keyword>
<evidence type="ECO:0000256" key="5">
    <source>
        <dbReference type="SAM" id="MobiDB-lite"/>
    </source>
</evidence>
<keyword evidence="6" id="KW-0812">Transmembrane</keyword>
<evidence type="ECO:0000259" key="7">
    <source>
        <dbReference type="Pfam" id="PF00746"/>
    </source>
</evidence>
<dbReference type="EMBL" id="JAFLVR010000004">
    <property type="protein sequence ID" value="MBO0451119.1"/>
    <property type="molecule type" value="Genomic_DNA"/>
</dbReference>
<keyword evidence="1" id="KW-0134">Cell wall</keyword>
<dbReference type="Proteomes" id="UP000664495">
    <property type="component" value="Unassembled WGS sequence"/>
</dbReference>
<sequence length="73" mass="8025">MKSEIQIEGMLGSYQETTTSSSSSPSPSKEQIVNVQVASGYPKTGESQTYYLFFSGLCLLLILLVLKRKKTSD</sequence>
<feature type="compositionally biased region" description="Low complexity" evidence="5">
    <location>
        <begin position="17"/>
        <end position="28"/>
    </location>
</feature>